<evidence type="ECO:0000313" key="4">
    <source>
        <dbReference type="Proteomes" id="UP000246078"/>
    </source>
</evidence>
<dbReference type="VEuPathDB" id="TriTrypDB:C4B63_7g1230c"/>
<keyword evidence="1" id="KW-0472">Membrane</keyword>
<protein>
    <submittedName>
        <fullName evidence="2">Uncharacterized protein</fullName>
    </submittedName>
</protein>
<dbReference type="Proteomes" id="UP000246078">
    <property type="component" value="Unassembled WGS sequence"/>
</dbReference>
<proteinExistence type="predicted"/>
<organism evidence="2 5">
    <name type="scientific">Trypanosoma cruzi</name>
    <dbReference type="NCBI Taxonomy" id="5693"/>
    <lineage>
        <taxon>Eukaryota</taxon>
        <taxon>Discoba</taxon>
        <taxon>Euglenozoa</taxon>
        <taxon>Kinetoplastea</taxon>
        <taxon>Metakinetoplastina</taxon>
        <taxon>Trypanosomatida</taxon>
        <taxon>Trypanosomatidae</taxon>
        <taxon>Trypanosoma</taxon>
        <taxon>Schizotrypanum</taxon>
    </lineage>
</organism>
<dbReference type="VEuPathDB" id="TriTrypDB:TcBrA4_0123110"/>
<dbReference type="AlphaFoldDB" id="A0A2V2VV57"/>
<dbReference type="OrthoDB" id="261608at2759"/>
<reference evidence="4 5" key="1">
    <citation type="journal article" date="2018" name="Microb. Genom.">
        <title>Expanding an expanded genome: long-read sequencing of Trypanosoma cruzi.</title>
        <authorList>
            <person name="Berna L."/>
            <person name="Rodriguez M."/>
            <person name="Chiribao M.L."/>
            <person name="Parodi-Talice A."/>
            <person name="Pita S."/>
            <person name="Rijo G."/>
            <person name="Alvarez-Valin F."/>
            <person name="Robello C."/>
        </authorList>
    </citation>
    <scope>NUCLEOTIDE SEQUENCE [LARGE SCALE GENOMIC DNA]</scope>
    <source>
        <strain evidence="2 5">Dm28c</strain>
        <strain evidence="3 4">TCC</strain>
    </source>
</reference>
<dbReference type="VEuPathDB" id="TriTrypDB:BCY84_18982"/>
<accession>A0A2V2VV57</accession>
<evidence type="ECO:0000313" key="5">
    <source>
        <dbReference type="Proteomes" id="UP000246121"/>
    </source>
</evidence>
<gene>
    <name evidence="3" type="ORF">C3747_25g283c</name>
    <name evidence="2" type="ORF">C4B63_7g1230c</name>
</gene>
<dbReference type="VEuPathDB" id="TriTrypDB:TcCLB.508027.94"/>
<comment type="caution">
    <text evidence="2">The sequence shown here is derived from an EMBL/GenBank/DDBJ whole genome shotgun (WGS) entry which is preliminary data.</text>
</comment>
<evidence type="ECO:0000313" key="2">
    <source>
        <dbReference type="EMBL" id="PWV00308.1"/>
    </source>
</evidence>
<dbReference type="VEuPathDB" id="TriTrypDB:TcYC6_0088950"/>
<dbReference type="Proteomes" id="UP000246121">
    <property type="component" value="Unassembled WGS sequence"/>
</dbReference>
<dbReference type="EMBL" id="PRFC01000025">
    <property type="protein sequence ID" value="PWV16054.1"/>
    <property type="molecule type" value="Genomic_DNA"/>
</dbReference>
<dbReference type="VEuPathDB" id="TriTrypDB:TcCLB.506635.44"/>
<sequence>MYRPTGAMRLPRPSRFFFRGRRNTPMYYSGRAGAEGHPDTLAECIGAGRTDPEWMWLKLLCFFCVSSTVGTWIWQTYFYEQAKFFKDEPWSPFKN</sequence>
<evidence type="ECO:0000313" key="3">
    <source>
        <dbReference type="EMBL" id="PWV16054.1"/>
    </source>
</evidence>
<dbReference type="EMBL" id="PRFA01000007">
    <property type="protein sequence ID" value="PWV00308.1"/>
    <property type="molecule type" value="Genomic_DNA"/>
</dbReference>
<keyword evidence="1" id="KW-0812">Transmembrane</keyword>
<name>A0A2V2VV57_TRYCR</name>
<dbReference type="VEuPathDB" id="TriTrypDB:C3747_25g283c"/>
<keyword evidence="1" id="KW-1133">Transmembrane helix</keyword>
<feature type="transmembrane region" description="Helical" evidence="1">
    <location>
        <begin position="55"/>
        <end position="74"/>
    </location>
</feature>
<evidence type="ECO:0000256" key="1">
    <source>
        <dbReference type="SAM" id="Phobius"/>
    </source>
</evidence>